<dbReference type="Pfam" id="PF03445">
    <property type="entry name" value="DUF294"/>
    <property type="match status" value="1"/>
</dbReference>
<proteinExistence type="predicted"/>
<dbReference type="Pfam" id="PF10335">
    <property type="entry name" value="DUF294_C"/>
    <property type="match status" value="1"/>
</dbReference>
<dbReference type="InterPro" id="IPR005105">
    <property type="entry name" value="GlnD_Uridyltrans_N"/>
</dbReference>
<dbReference type="PROSITE" id="PS50042">
    <property type="entry name" value="CNMP_BINDING_3"/>
    <property type="match status" value="1"/>
</dbReference>
<dbReference type="InterPro" id="IPR000595">
    <property type="entry name" value="cNMP-bd_dom"/>
</dbReference>
<dbReference type="SUPFAM" id="SSF51206">
    <property type="entry name" value="cAMP-binding domain-like"/>
    <property type="match status" value="1"/>
</dbReference>
<evidence type="ECO:0000313" key="6">
    <source>
        <dbReference type="EMBL" id="NSL52053.1"/>
    </source>
</evidence>
<dbReference type="Gene3D" id="2.60.120.10">
    <property type="entry name" value="Jelly Rolls"/>
    <property type="match status" value="1"/>
</dbReference>
<dbReference type="SUPFAM" id="SSF54631">
    <property type="entry name" value="CBS-domain pair"/>
    <property type="match status" value="1"/>
</dbReference>
<keyword evidence="1" id="KW-0677">Repeat</keyword>
<feature type="domain" description="Cyclic nucleotide-binding" evidence="4">
    <location>
        <begin position="1"/>
        <end position="69"/>
    </location>
</feature>
<dbReference type="EMBL" id="JABTTE010000012">
    <property type="protein sequence ID" value="NSL52053.1"/>
    <property type="molecule type" value="Genomic_DNA"/>
</dbReference>
<evidence type="ECO:0000313" key="7">
    <source>
        <dbReference type="Proteomes" id="UP000625804"/>
    </source>
</evidence>
<dbReference type="CDD" id="cd00038">
    <property type="entry name" value="CAP_ED"/>
    <property type="match status" value="1"/>
</dbReference>
<dbReference type="PANTHER" id="PTHR48108:SF31">
    <property type="entry name" value="CBS DOMAIN AND CYCLIC NUCLEOTIDE-REGULATED NUCLEOTIDYLTRANSFERASE"/>
    <property type="match status" value="1"/>
</dbReference>
<organism evidence="6 7">
    <name type="scientific">Calidifontibacillus erzurumensis</name>
    <dbReference type="NCBI Taxonomy" id="2741433"/>
    <lineage>
        <taxon>Bacteria</taxon>
        <taxon>Bacillati</taxon>
        <taxon>Bacillota</taxon>
        <taxon>Bacilli</taxon>
        <taxon>Bacillales</taxon>
        <taxon>Bacillaceae</taxon>
        <taxon>Calidifontibacillus/Schinkia group</taxon>
        <taxon>Calidifontibacillus</taxon>
    </lineage>
</organism>
<dbReference type="SMART" id="SM00116">
    <property type="entry name" value="CBS"/>
    <property type="match status" value="2"/>
</dbReference>
<keyword evidence="2" id="KW-0010">Activator</keyword>
<dbReference type="Gene3D" id="3.10.580.10">
    <property type="entry name" value="CBS-domain"/>
    <property type="match status" value="1"/>
</dbReference>
<dbReference type="GO" id="GO:0008773">
    <property type="term" value="F:[protein-PII] uridylyltransferase activity"/>
    <property type="evidence" value="ECO:0007669"/>
    <property type="project" value="InterPro"/>
</dbReference>
<name>A0A8J8GGP2_9BACI</name>
<dbReference type="InterPro" id="IPR000644">
    <property type="entry name" value="CBS_dom"/>
</dbReference>
<evidence type="ECO:0000256" key="3">
    <source>
        <dbReference type="PROSITE-ProRule" id="PRU00703"/>
    </source>
</evidence>
<evidence type="ECO:0000256" key="1">
    <source>
        <dbReference type="ARBA" id="ARBA00022737"/>
    </source>
</evidence>
<dbReference type="Pfam" id="PF00027">
    <property type="entry name" value="cNMP_binding"/>
    <property type="match status" value="1"/>
</dbReference>
<keyword evidence="3" id="KW-0129">CBS domain</keyword>
<evidence type="ECO:0000259" key="4">
    <source>
        <dbReference type="PROSITE" id="PS50042"/>
    </source>
</evidence>
<dbReference type="InterPro" id="IPR014710">
    <property type="entry name" value="RmlC-like_jellyroll"/>
</dbReference>
<dbReference type="AlphaFoldDB" id="A0A8J8GGP2"/>
<reference evidence="6" key="1">
    <citation type="submission" date="2020-06" db="EMBL/GenBank/DDBJ databases">
        <title>A novel thermopfilic bacterium from Erzurum, Turkey.</title>
        <authorList>
            <person name="Adiguzel A."/>
            <person name="Ay H."/>
            <person name="Baltaci M.O."/>
        </authorList>
    </citation>
    <scope>NUCLEOTIDE SEQUENCE</scope>
    <source>
        <strain evidence="6">P2</strain>
    </source>
</reference>
<dbReference type="InterPro" id="IPR018821">
    <property type="entry name" value="DUF294_put_nucleoTrafse_sb-bd"/>
</dbReference>
<keyword evidence="7" id="KW-1185">Reference proteome</keyword>
<dbReference type="PANTHER" id="PTHR48108">
    <property type="entry name" value="CBS DOMAIN-CONTAINING PROTEIN CBSX2, CHLOROPLASTIC"/>
    <property type="match status" value="1"/>
</dbReference>
<dbReference type="CDD" id="cd04587">
    <property type="entry name" value="CBS_pair_CAP-ED_NT_Pol-beta-like_DUF294_assoc"/>
    <property type="match status" value="1"/>
</dbReference>
<sequence>MLQECELKFYRKADRVLYAKTERQGLLLILKGVAEVFVSGENDKKEILEILQANEMIGFSGLAHFLGEPVDPAHSLTVEVEAAEDLHCLEIPYTILRKRWEDEDVREFFLRKVAVRLRDLYTSLAEQMKKAAEWGESEPFVRRVQDLMQSPVITINAHESVQTIAKKMVDHGISSILVVDDHEKLMGIITDKDIVRRVVAERDMQTLELQAKDIMTPNPITISRTAYYYEALSTLFTNGVKHLPVIDEERVIGIVTLSTLLAKKNRGQMSILKKIEQSSFENLPTVKNAIYDVLSSLINDDISTIHLLEIITKLYDRLARHCVSLAVQSLEKQKKGRPPVPFAWYAMGSGARGEQFMLTDQDHFLVYADVDAENKEKVDEYFALLGEEIVKHLHQAGYSLCKGKMMANNPDWRGSITDWKERLKNWALKATDEQILLGQNFLSFRFLYGDDTLHDEFVEMVKNKLKVSQTFLYYMAQQEREKLVPQLDQSFLGMFKAKTKVIDIKKHALFPLHHCLQVLGALNGIVGVTTMQLLNELRMKQVLYESLSNDLRHAYEVALKTRIRMSWEKHLQGEKASTEIDLTKLPGWMKDELHGMLKTIRALQFHLINKL</sequence>
<feature type="domain" description="CBS" evidence="5">
    <location>
        <begin position="215"/>
        <end position="271"/>
    </location>
</feature>
<feature type="domain" description="CBS" evidence="5">
    <location>
        <begin position="148"/>
        <end position="204"/>
    </location>
</feature>
<dbReference type="InterPro" id="IPR051462">
    <property type="entry name" value="CBS_domain-containing"/>
</dbReference>
<dbReference type="Pfam" id="PF00571">
    <property type="entry name" value="CBS"/>
    <property type="match status" value="2"/>
</dbReference>
<evidence type="ECO:0000256" key="2">
    <source>
        <dbReference type="ARBA" id="ARBA00023159"/>
    </source>
</evidence>
<accession>A0A8J8GGP2</accession>
<dbReference type="PROSITE" id="PS51371">
    <property type="entry name" value="CBS"/>
    <property type="match status" value="2"/>
</dbReference>
<gene>
    <name evidence="6" type="ORF">HR057_09845</name>
</gene>
<protein>
    <submittedName>
        <fullName evidence="6">Cyclic nucleotide-binding/CBS domain-containing protein</fullName>
    </submittedName>
</protein>
<evidence type="ECO:0000259" key="5">
    <source>
        <dbReference type="PROSITE" id="PS51371"/>
    </source>
</evidence>
<dbReference type="InterPro" id="IPR018490">
    <property type="entry name" value="cNMP-bd_dom_sf"/>
</dbReference>
<comment type="caution">
    <text evidence="6">The sequence shown here is derived from an EMBL/GenBank/DDBJ whole genome shotgun (WGS) entry which is preliminary data.</text>
</comment>
<dbReference type="Proteomes" id="UP000625804">
    <property type="component" value="Unassembled WGS sequence"/>
</dbReference>
<dbReference type="CDD" id="cd05401">
    <property type="entry name" value="NT_GlnE_GlnD_like"/>
    <property type="match status" value="1"/>
</dbReference>
<dbReference type="InterPro" id="IPR046342">
    <property type="entry name" value="CBS_dom_sf"/>
</dbReference>